<dbReference type="Pfam" id="PF14192">
    <property type="entry name" value="DUF4314"/>
    <property type="match status" value="1"/>
</dbReference>
<evidence type="ECO:0000313" key="3">
    <source>
        <dbReference type="EMBL" id="RFZ78507.1"/>
    </source>
</evidence>
<dbReference type="InterPro" id="IPR024559">
    <property type="entry name" value="DUF3846"/>
</dbReference>
<gene>
    <name evidence="3" type="ORF">DS742_12945</name>
</gene>
<accession>A0A3E2NBU9</accession>
<protein>
    <submittedName>
        <fullName evidence="3">DUF4314 domain-containing protein</fullName>
    </submittedName>
</protein>
<dbReference type="Pfam" id="PF12957">
    <property type="entry name" value="DUF3846"/>
    <property type="match status" value="1"/>
</dbReference>
<evidence type="ECO:0000259" key="2">
    <source>
        <dbReference type="Pfam" id="PF14192"/>
    </source>
</evidence>
<dbReference type="RefSeq" id="WP_117417415.1">
    <property type="nucleotide sequence ID" value="NZ_QOHO01000035.1"/>
</dbReference>
<proteinExistence type="predicted"/>
<dbReference type="InterPro" id="IPR025463">
    <property type="entry name" value="DUF4314"/>
</dbReference>
<organism evidence="3 4">
    <name type="scientific">Lacrimispora amygdalina</name>
    <dbReference type="NCBI Taxonomy" id="253257"/>
    <lineage>
        <taxon>Bacteria</taxon>
        <taxon>Bacillati</taxon>
        <taxon>Bacillota</taxon>
        <taxon>Clostridia</taxon>
        <taxon>Lachnospirales</taxon>
        <taxon>Lachnospiraceae</taxon>
        <taxon>Lacrimispora</taxon>
    </lineage>
</organism>
<reference evidence="3 4" key="1">
    <citation type="submission" date="2018-07" db="EMBL/GenBank/DDBJ databases">
        <title>New species, Clostridium PI-S10-A1B.</title>
        <authorList>
            <person name="Krishna G."/>
            <person name="Summeta K."/>
            <person name="Shikha S."/>
            <person name="Prabhu P.B."/>
            <person name="Suresh K."/>
        </authorList>
    </citation>
    <scope>NUCLEOTIDE SEQUENCE [LARGE SCALE GENOMIC DNA]</scope>
    <source>
        <strain evidence="3 4">PI-S10-A1B</strain>
    </source>
</reference>
<dbReference type="AlphaFoldDB" id="A0A3E2NBU9"/>
<dbReference type="Proteomes" id="UP000260680">
    <property type="component" value="Unassembled WGS sequence"/>
</dbReference>
<feature type="domain" description="DUF4314" evidence="2">
    <location>
        <begin position="9"/>
        <end position="73"/>
    </location>
</feature>
<feature type="domain" description="DUF3846" evidence="1">
    <location>
        <begin position="84"/>
        <end position="180"/>
    </location>
</feature>
<dbReference type="EMBL" id="QOHO01000035">
    <property type="protein sequence ID" value="RFZ78507.1"/>
    <property type="molecule type" value="Genomic_DNA"/>
</dbReference>
<evidence type="ECO:0000259" key="1">
    <source>
        <dbReference type="Pfam" id="PF12957"/>
    </source>
</evidence>
<sequence length="227" mass="25866">MQGFLKPYQVAQIKKKYPSGTRIELDGMDGERDMPVGLKGTVQYVDDAGQLGMSWDNGRTLSLIPNEDQFHIIQPEQRAEDNKIRVLVVEPGKAPYAQQIENDYRAMQTMVDGSIEFFPLPELGCHLYCNDEGKLNGLPGNRRLDNKDIICGTFFICADDGHGNDISLNDKQLRYYTERFREPERYSDEEAHHVECVIKVMPSASDSIEDVMRMLGLLQDGNDEMER</sequence>
<name>A0A3E2NBU9_9FIRM</name>
<evidence type="ECO:0000313" key="4">
    <source>
        <dbReference type="Proteomes" id="UP000260680"/>
    </source>
</evidence>
<comment type="caution">
    <text evidence="3">The sequence shown here is derived from an EMBL/GenBank/DDBJ whole genome shotgun (WGS) entry which is preliminary data.</text>
</comment>
<dbReference type="OrthoDB" id="9813511at2"/>